<gene>
    <name evidence="3" type="ORF">N5K24_22865</name>
</gene>
<dbReference type="SUPFAM" id="SSF49401">
    <property type="entry name" value="Bacterial adhesins"/>
    <property type="match status" value="1"/>
</dbReference>
<comment type="caution">
    <text evidence="3">The sequence shown here is derived from an EMBL/GenBank/DDBJ whole genome shotgun (WGS) entry which is preliminary data.</text>
</comment>
<dbReference type="AlphaFoldDB" id="A0AA43B422"/>
<dbReference type="Proteomes" id="UP001161276">
    <property type="component" value="Unassembled WGS sequence"/>
</dbReference>
<dbReference type="InterPro" id="IPR036937">
    <property type="entry name" value="Adhesion_dom_fimbrial_sf"/>
</dbReference>
<dbReference type="InterPro" id="IPR050263">
    <property type="entry name" value="Bact_Fimbrial_Adh_Pro"/>
</dbReference>
<name>A0AA43B422_9BURK</name>
<accession>A0AA43B422</accession>
<evidence type="ECO:0000313" key="3">
    <source>
        <dbReference type="EMBL" id="MDH2053267.1"/>
    </source>
</evidence>
<dbReference type="Gene3D" id="2.60.40.1090">
    <property type="entry name" value="Fimbrial-type adhesion domain"/>
    <property type="match status" value="1"/>
</dbReference>
<protein>
    <submittedName>
        <fullName evidence="3">Type 1 fimbrial protein</fullName>
    </submittedName>
</protein>
<dbReference type="PROSITE" id="PS51257">
    <property type="entry name" value="PROKAR_LIPOPROTEIN"/>
    <property type="match status" value="1"/>
</dbReference>
<evidence type="ECO:0000259" key="2">
    <source>
        <dbReference type="Pfam" id="PF00419"/>
    </source>
</evidence>
<feature type="signal peptide" evidence="1">
    <location>
        <begin position="1"/>
        <end position="24"/>
    </location>
</feature>
<dbReference type="GO" id="GO:0043709">
    <property type="term" value="P:cell adhesion involved in single-species biofilm formation"/>
    <property type="evidence" value="ECO:0007669"/>
    <property type="project" value="TreeGrafter"/>
</dbReference>
<evidence type="ECO:0000313" key="4">
    <source>
        <dbReference type="Proteomes" id="UP001161276"/>
    </source>
</evidence>
<feature type="chain" id="PRO_5041362792" evidence="1">
    <location>
        <begin position="25"/>
        <end position="186"/>
    </location>
</feature>
<dbReference type="PANTHER" id="PTHR33420:SF26">
    <property type="entry name" value="FIMBRIAL SUBUNIT"/>
    <property type="match status" value="1"/>
</dbReference>
<dbReference type="PANTHER" id="PTHR33420">
    <property type="entry name" value="FIMBRIAL SUBUNIT ELFA-RELATED"/>
    <property type="match status" value="1"/>
</dbReference>
<dbReference type="InterPro" id="IPR000259">
    <property type="entry name" value="Adhesion_dom_fimbrial"/>
</dbReference>
<dbReference type="RefSeq" id="WP_006225428.1">
    <property type="nucleotide sequence ID" value="NZ_ALJE01000019.1"/>
</dbReference>
<organism evidence="3 4">
    <name type="scientific">Achromobacter marplatensis</name>
    <dbReference type="NCBI Taxonomy" id="470868"/>
    <lineage>
        <taxon>Bacteria</taxon>
        <taxon>Pseudomonadati</taxon>
        <taxon>Pseudomonadota</taxon>
        <taxon>Betaproteobacteria</taxon>
        <taxon>Burkholderiales</taxon>
        <taxon>Alcaligenaceae</taxon>
        <taxon>Achromobacter</taxon>
    </lineage>
</organism>
<dbReference type="InterPro" id="IPR008966">
    <property type="entry name" value="Adhesion_dom_sf"/>
</dbReference>
<dbReference type="EMBL" id="JAOCKG010000012">
    <property type="protein sequence ID" value="MDH2053267.1"/>
    <property type="molecule type" value="Genomic_DNA"/>
</dbReference>
<evidence type="ECO:0000256" key="1">
    <source>
        <dbReference type="SAM" id="SignalP"/>
    </source>
</evidence>
<dbReference type="Pfam" id="PF00419">
    <property type="entry name" value="Fimbrial"/>
    <property type="match status" value="1"/>
</dbReference>
<proteinExistence type="predicted"/>
<sequence length="186" mass="19497">MKKNQLARLIASIAFGTACTAAFAADKPNGEIRFEGSIVEAPCSIASDSVNQTVRMDQIASAELKGGKKSTPKSFKINLLGCDLTDAKKSVTATFQTSTPSDAYDGLVAIQGAARGASLGIADGRGELIKMGHESSATKISTATPSMEFQAFLQGEQEDDGQQGKKDATLVPGEFHAAVNFTLTYK</sequence>
<keyword evidence="1" id="KW-0732">Signal</keyword>
<feature type="domain" description="Fimbrial-type adhesion" evidence="2">
    <location>
        <begin position="32"/>
        <end position="185"/>
    </location>
</feature>
<reference evidence="3" key="1">
    <citation type="submission" date="2022-09" db="EMBL/GenBank/DDBJ databases">
        <title>Intensive care unit water sources are persistently colonized with multi-drug resistant bacteria and are the site of extensive horizontal gene transfer of antibiotic resistance genes.</title>
        <authorList>
            <person name="Diorio-Toth L."/>
        </authorList>
    </citation>
    <scope>NUCLEOTIDE SEQUENCE</scope>
    <source>
        <strain evidence="3">GD03676</strain>
    </source>
</reference>
<dbReference type="GO" id="GO:0009289">
    <property type="term" value="C:pilus"/>
    <property type="evidence" value="ECO:0007669"/>
    <property type="project" value="InterPro"/>
</dbReference>